<proteinExistence type="predicted"/>
<dbReference type="SUPFAM" id="SSF53474">
    <property type="entry name" value="alpha/beta-Hydrolases"/>
    <property type="match status" value="1"/>
</dbReference>
<dbReference type="Pfam" id="PF20434">
    <property type="entry name" value="BD-FAE"/>
    <property type="match status" value="1"/>
</dbReference>
<dbReference type="PANTHER" id="PTHR48081:SF33">
    <property type="entry name" value="KYNURENINE FORMAMIDASE"/>
    <property type="match status" value="1"/>
</dbReference>
<dbReference type="Gene3D" id="3.40.50.1820">
    <property type="entry name" value="alpha/beta hydrolase"/>
    <property type="match status" value="1"/>
</dbReference>
<dbReference type="InterPro" id="IPR029058">
    <property type="entry name" value="AB_hydrolase_fold"/>
</dbReference>
<evidence type="ECO:0000313" key="4">
    <source>
        <dbReference type="Proteomes" id="UP000244224"/>
    </source>
</evidence>
<dbReference type="GO" id="GO:0016787">
    <property type="term" value="F:hydrolase activity"/>
    <property type="evidence" value="ECO:0007669"/>
    <property type="project" value="UniProtKB-KW"/>
</dbReference>
<organism evidence="3 4">
    <name type="scientific">Gemmobacter caeni</name>
    <dbReference type="NCBI Taxonomy" id="589035"/>
    <lineage>
        <taxon>Bacteria</taxon>
        <taxon>Pseudomonadati</taxon>
        <taxon>Pseudomonadota</taxon>
        <taxon>Alphaproteobacteria</taxon>
        <taxon>Rhodobacterales</taxon>
        <taxon>Paracoccaceae</taxon>
        <taxon>Gemmobacter</taxon>
    </lineage>
</organism>
<dbReference type="InterPro" id="IPR050300">
    <property type="entry name" value="GDXG_lipolytic_enzyme"/>
</dbReference>
<dbReference type="RefSeq" id="WP_108130604.1">
    <property type="nucleotide sequence ID" value="NZ_QBKP01000023.1"/>
</dbReference>
<protein>
    <submittedName>
        <fullName evidence="3">Arylformamidase</fullName>
    </submittedName>
</protein>
<comment type="caution">
    <text evidence="3">The sequence shown here is derived from an EMBL/GenBank/DDBJ whole genome shotgun (WGS) entry which is preliminary data.</text>
</comment>
<dbReference type="OrthoDB" id="9771666at2"/>
<keyword evidence="4" id="KW-1185">Reference proteome</keyword>
<dbReference type="InterPro" id="IPR049492">
    <property type="entry name" value="BD-FAE-like_dom"/>
</dbReference>
<evidence type="ECO:0000313" key="3">
    <source>
        <dbReference type="EMBL" id="PTX44005.1"/>
    </source>
</evidence>
<reference evidence="3 4" key="1">
    <citation type="submission" date="2018-04" db="EMBL/GenBank/DDBJ databases">
        <title>Genomic Encyclopedia of Archaeal and Bacterial Type Strains, Phase II (KMG-II): from individual species to whole genera.</title>
        <authorList>
            <person name="Goeker M."/>
        </authorList>
    </citation>
    <scope>NUCLEOTIDE SEQUENCE [LARGE SCALE GENOMIC DNA]</scope>
    <source>
        <strain evidence="3 4">DSM 21823</strain>
    </source>
</reference>
<dbReference type="PANTHER" id="PTHR48081">
    <property type="entry name" value="AB HYDROLASE SUPERFAMILY PROTEIN C4A8.06C"/>
    <property type="match status" value="1"/>
</dbReference>
<dbReference type="AlphaFoldDB" id="A0A2T6AJM4"/>
<name>A0A2T6AJM4_9RHOB</name>
<keyword evidence="1" id="KW-0378">Hydrolase</keyword>
<evidence type="ECO:0000259" key="2">
    <source>
        <dbReference type="Pfam" id="PF20434"/>
    </source>
</evidence>
<accession>A0A2T6AJM4</accession>
<evidence type="ECO:0000256" key="1">
    <source>
        <dbReference type="ARBA" id="ARBA00022801"/>
    </source>
</evidence>
<gene>
    <name evidence="3" type="ORF">C8N34_12325</name>
</gene>
<sequence length="282" mass="30334">MIHQEAEWARDRLEADYTARDCCTTEAFEATIRAYADSSAAARATLPCQSDLLFDETTGQRLDLLGADPASPRPLMVFVHGGYWRALSKGHSTFAAPMLAAQGIATAAPDYRLAPDASIVEIVHDVRQSIAWLWHNAADLGIDRRRIVVAGSSAGGHLAGALAAPDWPARYGMPTHPLHGALPISGLFELAPLAAMHVQDWMNFTPDQIAGCSPMRHLPPAGMKLGVAVAEQETAGFHRQSAAYAEATGAPLLQVTGRHHFDVILDLCAPQTPLSRMLLSLF</sequence>
<dbReference type="Proteomes" id="UP000244224">
    <property type="component" value="Unassembled WGS sequence"/>
</dbReference>
<dbReference type="EMBL" id="QBKP01000023">
    <property type="protein sequence ID" value="PTX44005.1"/>
    <property type="molecule type" value="Genomic_DNA"/>
</dbReference>
<feature type="domain" description="BD-FAE-like" evidence="2">
    <location>
        <begin position="70"/>
        <end position="161"/>
    </location>
</feature>